<gene>
    <name evidence="1" type="ORF">ACFQ1S_00780</name>
</gene>
<comment type="caution">
    <text evidence="1">The sequence shown here is derived from an EMBL/GenBank/DDBJ whole genome shotgun (WGS) entry which is preliminary data.</text>
</comment>
<reference evidence="2" key="1">
    <citation type="journal article" date="2019" name="Int. J. Syst. Evol. Microbiol.">
        <title>The Global Catalogue of Microorganisms (GCM) 10K type strain sequencing project: providing services to taxonomists for standard genome sequencing and annotation.</title>
        <authorList>
            <consortium name="The Broad Institute Genomics Platform"/>
            <consortium name="The Broad Institute Genome Sequencing Center for Infectious Disease"/>
            <person name="Wu L."/>
            <person name="Ma J."/>
        </authorList>
    </citation>
    <scope>NUCLEOTIDE SEQUENCE [LARGE SCALE GENOMIC DNA]</scope>
    <source>
        <strain evidence="2">JCM 31486</strain>
    </source>
</reference>
<accession>A0ABW3M1S5</accession>
<keyword evidence="2" id="KW-1185">Reference proteome</keyword>
<dbReference type="EMBL" id="JBHTIS010000015">
    <property type="protein sequence ID" value="MFD1044232.1"/>
    <property type="molecule type" value="Genomic_DNA"/>
</dbReference>
<evidence type="ECO:0000313" key="2">
    <source>
        <dbReference type="Proteomes" id="UP001597045"/>
    </source>
</evidence>
<sequence length="257" mass="29532">MRKRLRPGAAWDTGERLKLHRREMRLDGREFVVVSPRPGTEVRFSTNYFHGTWHILSDLHGARFLARLMWGLAYQRRAGTVVVVDQDFIDPEPFGGAPGFPFVLVPSNLTHLTTEALKQLKRQLPLRKAPDGTVRWHTPGLGRAEVPRIRQHDRVVAEFYQMYGLVVFAAAPALMRVWADYTHTLGENLLNGMDYTELDNAWRDGGWGEVQIFTDYHRRVSAARVARAELRTELGAEPDEETVWDRGEEVRGRRGYL</sequence>
<dbReference type="Proteomes" id="UP001597045">
    <property type="component" value="Unassembled WGS sequence"/>
</dbReference>
<evidence type="ECO:0000313" key="1">
    <source>
        <dbReference type="EMBL" id="MFD1044232.1"/>
    </source>
</evidence>
<protein>
    <submittedName>
        <fullName evidence="1">Uncharacterized protein</fullName>
    </submittedName>
</protein>
<organism evidence="1 2">
    <name type="scientific">Kibdelosporangium lantanae</name>
    <dbReference type="NCBI Taxonomy" id="1497396"/>
    <lineage>
        <taxon>Bacteria</taxon>
        <taxon>Bacillati</taxon>
        <taxon>Actinomycetota</taxon>
        <taxon>Actinomycetes</taxon>
        <taxon>Pseudonocardiales</taxon>
        <taxon>Pseudonocardiaceae</taxon>
        <taxon>Kibdelosporangium</taxon>
    </lineage>
</organism>
<name>A0ABW3M1S5_9PSEU</name>
<proteinExistence type="predicted"/>